<name>D1AMF3_SEBTE</name>
<dbReference type="GO" id="GO:0016787">
    <property type="term" value="F:hydrolase activity"/>
    <property type="evidence" value="ECO:0007669"/>
    <property type="project" value="UniProtKB-KW"/>
</dbReference>
<keyword evidence="5" id="KW-0119">Carbohydrate metabolism</keyword>
<dbReference type="SMR" id="D1AMF3"/>
<dbReference type="HOGENOM" id="CLU_045011_13_4_0"/>
<evidence type="ECO:0000313" key="6">
    <source>
        <dbReference type="EMBL" id="ACZ09527.1"/>
    </source>
</evidence>
<proteinExistence type="inferred from homology"/>
<keyword evidence="6" id="KW-0378">Hydrolase</keyword>
<comment type="cofactor">
    <cofactor evidence="1">
        <name>Mg(2+)</name>
        <dbReference type="ChEBI" id="CHEBI:18420"/>
    </cofactor>
</comment>
<dbReference type="STRING" id="526218.Sterm_2682"/>
<dbReference type="PRINTS" id="PR00413">
    <property type="entry name" value="HADHALOGNASE"/>
</dbReference>
<dbReference type="InterPro" id="IPR051600">
    <property type="entry name" value="Beta-PGM-like"/>
</dbReference>
<dbReference type="SFLD" id="SFLDS00003">
    <property type="entry name" value="Haloacid_Dehalogenase"/>
    <property type="match status" value="1"/>
</dbReference>
<dbReference type="InterPro" id="IPR006439">
    <property type="entry name" value="HAD-SF_hydro_IA"/>
</dbReference>
<dbReference type="InterPro" id="IPR023198">
    <property type="entry name" value="PGP-like_dom2"/>
</dbReference>
<dbReference type="KEGG" id="str:Sterm_2682"/>
<organism evidence="6 7">
    <name type="scientific">Sebaldella termitidis (strain ATCC 33386 / NCTC 11300)</name>
    <dbReference type="NCBI Taxonomy" id="526218"/>
    <lineage>
        <taxon>Bacteria</taxon>
        <taxon>Fusobacteriati</taxon>
        <taxon>Fusobacteriota</taxon>
        <taxon>Fusobacteriia</taxon>
        <taxon>Fusobacteriales</taxon>
        <taxon>Leptotrichiaceae</taxon>
        <taxon>Sebaldella</taxon>
    </lineage>
</organism>
<reference evidence="6 7" key="2">
    <citation type="journal article" date="2010" name="Stand. Genomic Sci.">
        <title>Complete genome sequence of Sebaldella termitidis type strain (NCTC 11300).</title>
        <authorList>
            <person name="Harmon-Smith M."/>
            <person name="Celia L."/>
            <person name="Chertkov O."/>
            <person name="Lapidus A."/>
            <person name="Copeland A."/>
            <person name="Glavina Del Rio T."/>
            <person name="Nolan M."/>
            <person name="Lucas S."/>
            <person name="Tice H."/>
            <person name="Cheng J.F."/>
            <person name="Han C."/>
            <person name="Detter J.C."/>
            <person name="Bruce D."/>
            <person name="Goodwin L."/>
            <person name="Pitluck S."/>
            <person name="Pati A."/>
            <person name="Liolios K."/>
            <person name="Ivanova N."/>
            <person name="Mavromatis K."/>
            <person name="Mikhailova N."/>
            <person name="Chen A."/>
            <person name="Palaniappan K."/>
            <person name="Land M."/>
            <person name="Hauser L."/>
            <person name="Chang Y.J."/>
            <person name="Jeffries C.D."/>
            <person name="Brettin T."/>
            <person name="Goker M."/>
            <person name="Beck B."/>
            <person name="Bristow J."/>
            <person name="Eisen J.A."/>
            <person name="Markowitz V."/>
            <person name="Hugenholtz P."/>
            <person name="Kyrpides N.C."/>
            <person name="Klenk H.P."/>
            <person name="Chen F."/>
        </authorList>
    </citation>
    <scope>NUCLEOTIDE SEQUENCE [LARGE SCALE GENOMIC DNA]</scope>
    <source>
        <strain evidence="7">ATCC 33386 / NCTC 11300</strain>
    </source>
</reference>
<dbReference type="RefSeq" id="WP_012862121.1">
    <property type="nucleotide sequence ID" value="NC_013517.1"/>
</dbReference>
<evidence type="ECO:0000256" key="1">
    <source>
        <dbReference type="ARBA" id="ARBA00001946"/>
    </source>
</evidence>
<dbReference type="Gene3D" id="1.10.150.240">
    <property type="entry name" value="Putative phosphatase, domain 2"/>
    <property type="match status" value="1"/>
</dbReference>
<dbReference type="PANTHER" id="PTHR46193:SF18">
    <property type="entry name" value="HEXITOL PHOSPHATASE B"/>
    <property type="match status" value="1"/>
</dbReference>
<dbReference type="NCBIfam" id="TIGR01509">
    <property type="entry name" value="HAD-SF-IA-v3"/>
    <property type="match status" value="1"/>
</dbReference>
<dbReference type="GO" id="GO:0046872">
    <property type="term" value="F:metal ion binding"/>
    <property type="evidence" value="ECO:0007669"/>
    <property type="project" value="UniProtKB-KW"/>
</dbReference>
<dbReference type="Proteomes" id="UP000000845">
    <property type="component" value="Chromosome"/>
</dbReference>
<dbReference type="CDD" id="cd07505">
    <property type="entry name" value="HAD_BPGM-like"/>
    <property type="match status" value="1"/>
</dbReference>
<dbReference type="EMBL" id="CP001739">
    <property type="protein sequence ID" value="ACZ09527.1"/>
    <property type="molecule type" value="Genomic_DNA"/>
</dbReference>
<reference evidence="7" key="1">
    <citation type="submission" date="2009-09" db="EMBL/GenBank/DDBJ databases">
        <title>The complete chromosome of Sebaldella termitidis ATCC 33386.</title>
        <authorList>
            <consortium name="US DOE Joint Genome Institute (JGI-PGF)"/>
            <person name="Lucas S."/>
            <person name="Copeland A."/>
            <person name="Lapidus A."/>
            <person name="Glavina del Rio T."/>
            <person name="Dalin E."/>
            <person name="Tice H."/>
            <person name="Bruce D."/>
            <person name="Goodwin L."/>
            <person name="Pitluck S."/>
            <person name="Kyrpides N."/>
            <person name="Mavromatis K."/>
            <person name="Ivanova N."/>
            <person name="Mikhailova N."/>
            <person name="Sims D."/>
            <person name="Meincke L."/>
            <person name="Brettin T."/>
            <person name="Detter J.C."/>
            <person name="Han C."/>
            <person name="Larimer F."/>
            <person name="Land M."/>
            <person name="Hauser L."/>
            <person name="Markowitz V."/>
            <person name="Cheng J.F."/>
            <person name="Hugenholtz P."/>
            <person name="Woyke T."/>
            <person name="Wu D."/>
            <person name="Eisen J.A."/>
        </authorList>
    </citation>
    <scope>NUCLEOTIDE SEQUENCE [LARGE SCALE GENOMIC DNA]</scope>
    <source>
        <strain evidence="7">ATCC 33386 / NCTC 11300</strain>
    </source>
</reference>
<evidence type="ECO:0000256" key="4">
    <source>
        <dbReference type="ARBA" id="ARBA00022842"/>
    </source>
</evidence>
<dbReference type="eggNOG" id="COG0637">
    <property type="taxonomic scope" value="Bacteria"/>
</dbReference>
<evidence type="ECO:0000256" key="2">
    <source>
        <dbReference type="ARBA" id="ARBA00006171"/>
    </source>
</evidence>
<dbReference type="InterPro" id="IPR023214">
    <property type="entry name" value="HAD_sf"/>
</dbReference>
<evidence type="ECO:0000256" key="5">
    <source>
        <dbReference type="ARBA" id="ARBA00023277"/>
    </source>
</evidence>
<protein>
    <submittedName>
        <fullName evidence="6">HAD-superfamily hydrolase, subfamily IA, variant 3</fullName>
    </submittedName>
</protein>
<dbReference type="Pfam" id="PF00702">
    <property type="entry name" value="Hydrolase"/>
    <property type="match status" value="1"/>
</dbReference>
<comment type="similarity">
    <text evidence="2">Belongs to the HAD-like hydrolase superfamily. CbbY/CbbZ/Gph/YieH family.</text>
</comment>
<dbReference type="InterPro" id="IPR036412">
    <property type="entry name" value="HAD-like_sf"/>
</dbReference>
<evidence type="ECO:0000256" key="3">
    <source>
        <dbReference type="ARBA" id="ARBA00022723"/>
    </source>
</evidence>
<sequence length="226" mass="26029">MKIKGIIFDFNGTLLFDSDKHEKAWHIFIKEFCNKEISDEEFEKNIHGIVNKKALEYLYKRTLSNEEVLSLEQEKEKIYRRLVLEDTANFRLVPGAEELLDYICKENIPHTIATASEIVNLEFYIKSFSLEKWFDTEKIIYNDNTLPGKPDPAIYIKAAETIGVNPEDCLVFEDSKAGLTSAHNAGAGKIIAVASTPEEREKAEKIHWISDIISNFYDFDMNILKK</sequence>
<gene>
    <name evidence="6" type="ordered locus">Sterm_2682</name>
</gene>
<dbReference type="PANTHER" id="PTHR46193">
    <property type="entry name" value="6-PHOSPHOGLUCONATE PHOSPHATASE"/>
    <property type="match status" value="1"/>
</dbReference>
<dbReference type="AlphaFoldDB" id="D1AMF3"/>
<dbReference type="SFLD" id="SFLDG01129">
    <property type="entry name" value="C1.5:_HAD__Beta-PGM__Phosphata"/>
    <property type="match status" value="1"/>
</dbReference>
<keyword evidence="4" id="KW-0460">Magnesium</keyword>
<dbReference type="Gene3D" id="3.40.50.1000">
    <property type="entry name" value="HAD superfamily/HAD-like"/>
    <property type="match status" value="1"/>
</dbReference>
<keyword evidence="7" id="KW-1185">Reference proteome</keyword>
<evidence type="ECO:0000313" key="7">
    <source>
        <dbReference type="Proteomes" id="UP000000845"/>
    </source>
</evidence>
<dbReference type="SUPFAM" id="SSF56784">
    <property type="entry name" value="HAD-like"/>
    <property type="match status" value="1"/>
</dbReference>
<accession>D1AMF3</accession>
<keyword evidence="3" id="KW-0479">Metal-binding</keyword>